<gene>
    <name evidence="1" type="ORF">LCGC14_0525270</name>
</gene>
<protein>
    <submittedName>
        <fullName evidence="1">Uncharacterized protein</fullName>
    </submittedName>
</protein>
<dbReference type="EMBL" id="LAZR01000671">
    <property type="protein sequence ID" value="KKN61108.1"/>
    <property type="molecule type" value="Genomic_DNA"/>
</dbReference>
<name>A0A0F9V5E4_9ZZZZ</name>
<accession>A0A0F9V5E4</accession>
<proteinExistence type="predicted"/>
<organism evidence="1">
    <name type="scientific">marine sediment metagenome</name>
    <dbReference type="NCBI Taxonomy" id="412755"/>
    <lineage>
        <taxon>unclassified sequences</taxon>
        <taxon>metagenomes</taxon>
        <taxon>ecological metagenomes</taxon>
    </lineage>
</organism>
<comment type="caution">
    <text evidence="1">The sequence shown here is derived from an EMBL/GenBank/DDBJ whole genome shotgun (WGS) entry which is preliminary data.</text>
</comment>
<sequence length="676" mass="74810">MLPMISQLPSGLAARNPLWPEARWNLTGLFVHDLLTLQVFSLLHERFGCPLKFDSIHGAPDVPWNCGRFSFTPAPTAQALEAMLRTFNDVGIGVFFTFSNHLLDKNDLDDRACNRLLESIDNGLGLNGVILASDLLYDHIRRRHPELKLTASIIKVTEERGRGNVAYYQSVLPRFDSVMVHPDDGFNCEVLDQLDRDKIEIMVNENCAFQCPNRVKDYEVMAQVLKAGGLPGPDNPYMVMERRHCRMPLKKLTSAIQSCNFPTAQMVRVYEMGFRRFKLQGRQDMPATFLFSLLRFAIEPDILAPVIYKAFISGRVSRLAAEAVTKTRAAYQRAPDAARAAGGDEARQGDLAPPRPMIVQAPVVAGDGLPTGAETRHPLWPDARWTIEGMATHGRLIREMLALLADRFDGRPNVERVCGGGPGAGWNGARQSGAGGMNMELWARTVRQFNDMGVGVRCLFNDTRIASADLNDDMGNRILEILDDGSGLNGVGLASDVLADHIRSRHPGLKLTASAVKTIVEGGGGRVEHYQSLAKRFDTVALCSEDGFDEDLLAQLDRDRIEILVNDDAPWCGAADGAPKGSADRRAMPMSALDADVRSRNFTTAELKRVYDLGYRRFRLQSAGRNPNLFLYDILRYTLEPNLLLPVVFKSFTNDWAREQASVALDGTGLQASQSP</sequence>
<evidence type="ECO:0000313" key="1">
    <source>
        <dbReference type="EMBL" id="KKN61108.1"/>
    </source>
</evidence>
<reference evidence="1" key="1">
    <citation type="journal article" date="2015" name="Nature">
        <title>Complex archaea that bridge the gap between prokaryotes and eukaryotes.</title>
        <authorList>
            <person name="Spang A."/>
            <person name="Saw J.H."/>
            <person name="Jorgensen S.L."/>
            <person name="Zaremba-Niedzwiedzka K."/>
            <person name="Martijn J."/>
            <person name="Lind A.E."/>
            <person name="van Eijk R."/>
            <person name="Schleper C."/>
            <person name="Guy L."/>
            <person name="Ettema T.J."/>
        </authorList>
    </citation>
    <scope>NUCLEOTIDE SEQUENCE</scope>
</reference>
<dbReference type="AlphaFoldDB" id="A0A0F9V5E4"/>